<evidence type="ECO:0000313" key="4">
    <source>
        <dbReference type="EnsemblProtists" id="PYU1_T012117"/>
    </source>
</evidence>
<keyword evidence="5" id="KW-1185">Reference proteome</keyword>
<dbReference type="EMBL" id="GL376601">
    <property type="status" value="NOT_ANNOTATED_CDS"/>
    <property type="molecule type" value="Genomic_DNA"/>
</dbReference>
<evidence type="ECO:0000259" key="3">
    <source>
        <dbReference type="SMART" id="SM01349"/>
    </source>
</evidence>
<keyword evidence="1" id="KW-0677">Repeat</keyword>
<protein>
    <recommendedName>
        <fullName evidence="3">TOG domain-containing protein</fullName>
    </recommendedName>
</protein>
<dbReference type="Pfam" id="PF21040">
    <property type="entry name" value="CEP104-like_TOG"/>
    <property type="match status" value="1"/>
</dbReference>
<dbReference type="InterPro" id="IPR011989">
    <property type="entry name" value="ARM-like"/>
</dbReference>
<reference evidence="5" key="2">
    <citation type="submission" date="2010-04" db="EMBL/GenBank/DDBJ databases">
        <authorList>
            <person name="Buell R."/>
            <person name="Hamilton J."/>
            <person name="Hostetler J."/>
        </authorList>
    </citation>
    <scope>NUCLEOTIDE SEQUENCE [LARGE SCALE GENOMIC DNA]</scope>
    <source>
        <strain evidence="5">DAOM:BR144</strain>
    </source>
</reference>
<dbReference type="Pfam" id="PF02985">
    <property type="entry name" value="HEAT"/>
    <property type="match status" value="1"/>
</dbReference>
<dbReference type="InterPro" id="IPR000357">
    <property type="entry name" value="HEAT"/>
</dbReference>
<dbReference type="SUPFAM" id="SSF48371">
    <property type="entry name" value="ARM repeat"/>
    <property type="match status" value="1"/>
</dbReference>
<dbReference type="Proteomes" id="UP000019132">
    <property type="component" value="Unassembled WGS sequence"/>
</dbReference>
<organism evidence="4 5">
    <name type="scientific">Globisporangium ultimum (strain ATCC 200006 / CBS 805.95 / DAOM BR144)</name>
    <name type="common">Pythium ultimum</name>
    <dbReference type="NCBI Taxonomy" id="431595"/>
    <lineage>
        <taxon>Eukaryota</taxon>
        <taxon>Sar</taxon>
        <taxon>Stramenopiles</taxon>
        <taxon>Oomycota</taxon>
        <taxon>Peronosporomycetes</taxon>
        <taxon>Pythiales</taxon>
        <taxon>Pythiaceae</taxon>
        <taxon>Globisporangium</taxon>
    </lineage>
</organism>
<evidence type="ECO:0000313" key="5">
    <source>
        <dbReference type="Proteomes" id="UP000019132"/>
    </source>
</evidence>
<dbReference type="eggNOG" id="KOG2956">
    <property type="taxonomic scope" value="Eukaryota"/>
</dbReference>
<feature type="domain" description="TOG" evidence="3">
    <location>
        <begin position="1"/>
        <end position="185"/>
    </location>
</feature>
<name>K3X4G8_GLOUD</name>
<dbReference type="InterPro" id="IPR021133">
    <property type="entry name" value="HEAT_type_2"/>
</dbReference>
<dbReference type="Gene3D" id="1.25.10.10">
    <property type="entry name" value="Leucine-rich Repeat Variant"/>
    <property type="match status" value="1"/>
</dbReference>
<dbReference type="PROSITE" id="PS50077">
    <property type="entry name" value="HEAT_REPEAT"/>
    <property type="match status" value="1"/>
</dbReference>
<dbReference type="VEuPathDB" id="FungiDB:PYU1_G012091"/>
<proteinExistence type="predicted"/>
<reference evidence="5" key="1">
    <citation type="journal article" date="2010" name="Genome Biol.">
        <title>Genome sequence of the necrotrophic plant pathogen Pythium ultimum reveals original pathogenicity mechanisms and effector repertoire.</title>
        <authorList>
            <person name="Levesque C.A."/>
            <person name="Brouwer H."/>
            <person name="Cano L."/>
            <person name="Hamilton J.P."/>
            <person name="Holt C."/>
            <person name="Huitema E."/>
            <person name="Raffaele S."/>
            <person name="Robideau G.P."/>
            <person name="Thines M."/>
            <person name="Win J."/>
            <person name="Zerillo M.M."/>
            <person name="Beakes G.W."/>
            <person name="Boore J.L."/>
            <person name="Busam D."/>
            <person name="Dumas B."/>
            <person name="Ferriera S."/>
            <person name="Fuerstenberg S.I."/>
            <person name="Gachon C.M."/>
            <person name="Gaulin E."/>
            <person name="Govers F."/>
            <person name="Grenville-Briggs L."/>
            <person name="Horner N."/>
            <person name="Hostetler J."/>
            <person name="Jiang R.H."/>
            <person name="Johnson J."/>
            <person name="Krajaejun T."/>
            <person name="Lin H."/>
            <person name="Meijer H.J."/>
            <person name="Moore B."/>
            <person name="Morris P."/>
            <person name="Phuntmart V."/>
            <person name="Puiu D."/>
            <person name="Shetty J."/>
            <person name="Stajich J.E."/>
            <person name="Tripathy S."/>
            <person name="Wawra S."/>
            <person name="van West P."/>
            <person name="Whitty B.R."/>
            <person name="Coutinho P.M."/>
            <person name="Henrissat B."/>
            <person name="Martin F."/>
            <person name="Thomas P.D."/>
            <person name="Tyler B.M."/>
            <person name="De Vries R.P."/>
            <person name="Kamoun S."/>
            <person name="Yandell M."/>
            <person name="Tisserat N."/>
            <person name="Buell C.R."/>
        </authorList>
    </citation>
    <scope>NUCLEOTIDE SEQUENCE</scope>
    <source>
        <strain evidence="5">DAOM:BR144</strain>
    </source>
</reference>
<dbReference type="InParanoid" id="K3X4G8"/>
<accession>K3X4G8</accession>
<dbReference type="InterPro" id="IPR034085">
    <property type="entry name" value="TOG"/>
</dbReference>
<dbReference type="SMART" id="SM01349">
    <property type="entry name" value="TOG"/>
    <property type="match status" value="1"/>
</dbReference>
<sequence length="185" mass="20406">MALDEIAALLRSSAIKKRLVGVTSLIEFLKKAHPNDVSAEELVALIPDVLPCLRDHNSKVVSSALEILEIVLESASEQTVRAYFKLLWLNLVEKLGDSKLPVREKAVDVIVQLTNVLDLATVLNKLLHDQFAAMKDEVLGDIIKLLEDSAKEVRDAAIQTLEKFYAHIGNSLLVPFSHYALLSGV</sequence>
<dbReference type="HOGENOM" id="CLU_084590_0_0_1"/>
<dbReference type="STRING" id="431595.K3X4G8"/>
<dbReference type="AlphaFoldDB" id="K3X4G8"/>
<feature type="repeat" description="HEAT" evidence="2">
    <location>
        <begin position="138"/>
        <end position="176"/>
    </location>
</feature>
<dbReference type="EnsemblProtists" id="PYU1_T012117">
    <property type="protein sequence ID" value="PYU1_T012117"/>
    <property type="gene ID" value="PYU1_G012091"/>
</dbReference>
<reference evidence="4" key="3">
    <citation type="submission" date="2015-02" db="UniProtKB">
        <authorList>
            <consortium name="EnsemblProtists"/>
        </authorList>
    </citation>
    <scope>IDENTIFICATION</scope>
    <source>
        <strain evidence="4">DAOM BR144</strain>
    </source>
</reference>
<evidence type="ECO:0000256" key="2">
    <source>
        <dbReference type="PROSITE-ProRule" id="PRU00103"/>
    </source>
</evidence>
<dbReference type="InterPro" id="IPR016024">
    <property type="entry name" value="ARM-type_fold"/>
</dbReference>
<evidence type="ECO:0000256" key="1">
    <source>
        <dbReference type="ARBA" id="ARBA00022737"/>
    </source>
</evidence>